<dbReference type="Pfam" id="PF00505">
    <property type="entry name" value="HMG_box"/>
    <property type="match status" value="1"/>
</dbReference>
<reference evidence="5 6" key="1">
    <citation type="journal article" date="2018" name="MBio">
        <title>Comparative Genomics Reveals the Core Gene Toolbox for the Fungus-Insect Symbiosis.</title>
        <authorList>
            <person name="Wang Y."/>
            <person name="Stata M."/>
            <person name="Wang W."/>
            <person name="Stajich J.E."/>
            <person name="White M.M."/>
            <person name="Moncalvo J.M."/>
        </authorList>
    </citation>
    <scope>NUCLEOTIDE SEQUENCE [LARGE SCALE GENOMIC DNA]</scope>
    <source>
        <strain evidence="5 6">SWE-8-4</strain>
    </source>
</reference>
<dbReference type="PANTHER" id="PTHR48112">
    <property type="entry name" value="HIGH MOBILITY GROUP PROTEIN DSP1"/>
    <property type="match status" value="1"/>
</dbReference>
<evidence type="ECO:0000256" key="2">
    <source>
        <dbReference type="PROSITE-ProRule" id="PRU00267"/>
    </source>
</evidence>
<dbReference type="Proteomes" id="UP000245383">
    <property type="component" value="Unassembled WGS sequence"/>
</dbReference>
<dbReference type="GO" id="GO:0003677">
    <property type="term" value="F:DNA binding"/>
    <property type="evidence" value="ECO:0007669"/>
    <property type="project" value="UniProtKB-UniRule"/>
</dbReference>
<dbReference type="InterPro" id="IPR050342">
    <property type="entry name" value="HMGB"/>
</dbReference>
<dbReference type="GO" id="GO:0005634">
    <property type="term" value="C:nucleus"/>
    <property type="evidence" value="ECO:0007669"/>
    <property type="project" value="UniProtKB-UniRule"/>
</dbReference>
<feature type="compositionally biased region" description="Basic and acidic residues" evidence="3">
    <location>
        <begin position="42"/>
        <end position="53"/>
    </location>
</feature>
<dbReference type="EMBL" id="MBFR01000304">
    <property type="protein sequence ID" value="PVU89655.1"/>
    <property type="molecule type" value="Genomic_DNA"/>
</dbReference>
<organism evidence="5 6">
    <name type="scientific">Smittium simulii</name>
    <dbReference type="NCBI Taxonomy" id="133385"/>
    <lineage>
        <taxon>Eukaryota</taxon>
        <taxon>Fungi</taxon>
        <taxon>Fungi incertae sedis</taxon>
        <taxon>Zoopagomycota</taxon>
        <taxon>Kickxellomycotina</taxon>
        <taxon>Harpellomycetes</taxon>
        <taxon>Harpellales</taxon>
        <taxon>Legeriomycetaceae</taxon>
        <taxon>Smittium</taxon>
    </lineage>
</organism>
<feature type="region of interest" description="Disordered" evidence="3">
    <location>
        <begin position="37"/>
        <end position="58"/>
    </location>
</feature>
<accession>A0A2T9YBG0</accession>
<dbReference type="OrthoDB" id="1919336at2759"/>
<evidence type="ECO:0000313" key="6">
    <source>
        <dbReference type="Proteomes" id="UP000245383"/>
    </source>
</evidence>
<name>A0A2T9YBG0_9FUNG</name>
<gene>
    <name evidence="5" type="ORF">BB561_005243</name>
</gene>
<evidence type="ECO:0000256" key="1">
    <source>
        <dbReference type="ARBA" id="ARBA00023125"/>
    </source>
</evidence>
<keyword evidence="2" id="KW-0539">Nucleus</keyword>
<dbReference type="InterPro" id="IPR036910">
    <property type="entry name" value="HMG_box_dom_sf"/>
</dbReference>
<dbReference type="PRINTS" id="PR00886">
    <property type="entry name" value="HIGHMOBLTY12"/>
</dbReference>
<dbReference type="AlphaFoldDB" id="A0A2T9YBG0"/>
<keyword evidence="1 2" id="KW-0238">DNA-binding</keyword>
<evidence type="ECO:0000256" key="3">
    <source>
        <dbReference type="SAM" id="MobiDB-lite"/>
    </source>
</evidence>
<evidence type="ECO:0000313" key="5">
    <source>
        <dbReference type="EMBL" id="PVU89655.1"/>
    </source>
</evidence>
<dbReference type="InterPro" id="IPR009071">
    <property type="entry name" value="HMG_box_dom"/>
</dbReference>
<feature type="DNA-binding region" description="HMG box" evidence="2">
    <location>
        <begin position="54"/>
        <end position="122"/>
    </location>
</feature>
<evidence type="ECO:0000259" key="4">
    <source>
        <dbReference type="PROSITE" id="PS50118"/>
    </source>
</evidence>
<feature type="domain" description="HMG box" evidence="4">
    <location>
        <begin position="54"/>
        <end position="122"/>
    </location>
</feature>
<comment type="caution">
    <text evidence="5">The sequence shown here is derived from an EMBL/GenBank/DDBJ whole genome shotgun (WGS) entry which is preliminary data.</text>
</comment>
<dbReference type="STRING" id="133385.A0A2T9YBG0"/>
<keyword evidence="6" id="KW-1185">Reference proteome</keyword>
<protein>
    <recommendedName>
        <fullName evidence="4">HMG box domain-containing protein</fullName>
    </recommendedName>
</protein>
<dbReference type="Gene3D" id="1.10.30.10">
    <property type="entry name" value="High mobility group box domain"/>
    <property type="match status" value="1"/>
</dbReference>
<dbReference type="SMART" id="SM00398">
    <property type="entry name" value="HMG"/>
    <property type="match status" value="1"/>
</dbReference>
<sequence length="153" mass="17720">MVKKNMVPTMLSQEDMLQIGNHFIKLGEIFTNAAKNQSETAEPIKKAPKDPNAPRRPLSSYIMFCNDNRDKVRDQHPGISSQDISKILGEMWNSISDSEKKRYEVIFQSHKLKYQDDIREYEQLKNLQQRALDPMHETFDIANSFASGIVKFD</sequence>
<dbReference type="PROSITE" id="PS50118">
    <property type="entry name" value="HMG_BOX_2"/>
    <property type="match status" value="1"/>
</dbReference>
<proteinExistence type="predicted"/>
<dbReference type="SUPFAM" id="SSF47095">
    <property type="entry name" value="HMG-box"/>
    <property type="match status" value="1"/>
</dbReference>